<evidence type="ECO:0000256" key="7">
    <source>
        <dbReference type="SAM" id="Phobius"/>
    </source>
</evidence>
<dbReference type="OrthoDB" id="74764at2759"/>
<feature type="domain" description="WSC" evidence="8">
    <location>
        <begin position="1"/>
        <end position="75"/>
    </location>
</feature>
<dbReference type="STRING" id="307972.A0A2G8KF52"/>
<protein>
    <recommendedName>
        <fullName evidence="8">WSC domain-containing protein</fullName>
    </recommendedName>
</protein>
<evidence type="ECO:0000256" key="2">
    <source>
        <dbReference type="ARBA" id="ARBA00022692"/>
    </source>
</evidence>
<evidence type="ECO:0000313" key="10">
    <source>
        <dbReference type="Proteomes" id="UP000230750"/>
    </source>
</evidence>
<evidence type="ECO:0000313" key="9">
    <source>
        <dbReference type="EMBL" id="PIK46589.1"/>
    </source>
</evidence>
<evidence type="ECO:0000256" key="6">
    <source>
        <dbReference type="ARBA" id="ARBA00023180"/>
    </source>
</evidence>
<dbReference type="Pfam" id="PF01822">
    <property type="entry name" value="WSC"/>
    <property type="match status" value="2"/>
</dbReference>
<feature type="transmembrane region" description="Helical" evidence="7">
    <location>
        <begin position="202"/>
        <end position="224"/>
    </location>
</feature>
<organism evidence="9 10">
    <name type="scientific">Stichopus japonicus</name>
    <name type="common">Sea cucumber</name>
    <dbReference type="NCBI Taxonomy" id="307972"/>
    <lineage>
        <taxon>Eukaryota</taxon>
        <taxon>Metazoa</taxon>
        <taxon>Echinodermata</taxon>
        <taxon>Eleutherozoa</taxon>
        <taxon>Echinozoa</taxon>
        <taxon>Holothuroidea</taxon>
        <taxon>Aspidochirotacea</taxon>
        <taxon>Aspidochirotida</taxon>
        <taxon>Stichopodidae</taxon>
        <taxon>Apostichopus</taxon>
    </lineage>
</organism>
<dbReference type="PANTHER" id="PTHR24269:SF16">
    <property type="entry name" value="PROTEIN SLG1"/>
    <property type="match status" value="1"/>
</dbReference>
<name>A0A2G8KF52_STIJA</name>
<dbReference type="SMART" id="SM00321">
    <property type="entry name" value="WSC"/>
    <property type="match status" value="2"/>
</dbReference>
<keyword evidence="2 7" id="KW-0812">Transmembrane</keyword>
<keyword evidence="10" id="KW-1185">Reference proteome</keyword>
<proteinExistence type="predicted"/>
<keyword evidence="3" id="KW-0732">Signal</keyword>
<evidence type="ECO:0000256" key="4">
    <source>
        <dbReference type="ARBA" id="ARBA00022989"/>
    </source>
</evidence>
<keyword evidence="4 7" id="KW-1133">Transmembrane helix</keyword>
<evidence type="ECO:0000256" key="3">
    <source>
        <dbReference type="ARBA" id="ARBA00022729"/>
    </source>
</evidence>
<comment type="subcellular location">
    <subcellularLocation>
        <location evidence="1">Membrane</location>
        <topology evidence="1">Single-pass membrane protein</topology>
    </subcellularLocation>
</comment>
<evidence type="ECO:0000256" key="1">
    <source>
        <dbReference type="ARBA" id="ARBA00004167"/>
    </source>
</evidence>
<evidence type="ECO:0000256" key="5">
    <source>
        <dbReference type="ARBA" id="ARBA00023136"/>
    </source>
</evidence>
<feature type="domain" description="WSC" evidence="8">
    <location>
        <begin position="76"/>
        <end position="161"/>
    </location>
</feature>
<dbReference type="InterPro" id="IPR051836">
    <property type="entry name" value="Kremen_rcpt"/>
</dbReference>
<keyword evidence="6" id="KW-0325">Glycoprotein</keyword>
<dbReference type="Proteomes" id="UP000230750">
    <property type="component" value="Unassembled WGS sequence"/>
</dbReference>
<dbReference type="GO" id="GO:0005886">
    <property type="term" value="C:plasma membrane"/>
    <property type="evidence" value="ECO:0007669"/>
    <property type="project" value="TreeGrafter"/>
</dbReference>
<accession>A0A2G8KF52</accession>
<gene>
    <name evidence="9" type="ORF">BSL78_16542</name>
</gene>
<comment type="caution">
    <text evidence="9">The sequence shown here is derived from an EMBL/GenBank/DDBJ whole genome shotgun (WGS) entry which is preliminary data.</text>
</comment>
<dbReference type="InterPro" id="IPR002889">
    <property type="entry name" value="WSC_carb-bd"/>
</dbReference>
<keyword evidence="5 7" id="KW-0472">Membrane</keyword>
<dbReference type="EMBL" id="MRZV01000634">
    <property type="protein sequence ID" value="PIK46589.1"/>
    <property type="molecule type" value="Genomic_DNA"/>
</dbReference>
<dbReference type="PROSITE" id="PS51212">
    <property type="entry name" value="WSC"/>
    <property type="match status" value="2"/>
</dbReference>
<dbReference type="PANTHER" id="PTHR24269">
    <property type="entry name" value="KREMEN PROTEIN"/>
    <property type="match status" value="1"/>
</dbReference>
<dbReference type="AlphaFoldDB" id="A0A2G8KF52"/>
<evidence type="ECO:0000259" key="8">
    <source>
        <dbReference type="PROSITE" id="PS51212"/>
    </source>
</evidence>
<reference evidence="9 10" key="1">
    <citation type="journal article" date="2017" name="PLoS Biol.">
        <title>The sea cucumber genome provides insights into morphological evolution and visceral regeneration.</title>
        <authorList>
            <person name="Zhang X."/>
            <person name="Sun L."/>
            <person name="Yuan J."/>
            <person name="Sun Y."/>
            <person name="Gao Y."/>
            <person name="Zhang L."/>
            <person name="Li S."/>
            <person name="Dai H."/>
            <person name="Hamel J.F."/>
            <person name="Liu C."/>
            <person name="Yu Y."/>
            <person name="Liu S."/>
            <person name="Lin W."/>
            <person name="Guo K."/>
            <person name="Jin S."/>
            <person name="Xu P."/>
            <person name="Storey K.B."/>
            <person name="Huan P."/>
            <person name="Zhang T."/>
            <person name="Zhou Y."/>
            <person name="Zhang J."/>
            <person name="Lin C."/>
            <person name="Li X."/>
            <person name="Xing L."/>
            <person name="Huo D."/>
            <person name="Sun M."/>
            <person name="Wang L."/>
            <person name="Mercier A."/>
            <person name="Li F."/>
            <person name="Yang H."/>
            <person name="Xiang J."/>
        </authorList>
    </citation>
    <scope>NUCLEOTIDE SEQUENCE [LARGE SCALE GENOMIC DNA]</scope>
    <source>
        <strain evidence="9">Shaxun</strain>
        <tissue evidence="9">Muscle</tissue>
    </source>
</reference>
<sequence length="600" mass="64491">MERVERNNMTASMCSDICGKGAYDKYGLQYGYRCYCGNQTEILESNDRAEGQCNNPCKGAPKCGGNQVIAVYNYTSYVGCYSYAPNESIDFGGKVEYLTPTICREKCNKYKFFGVTQGSKCYCRSVISNTQQTNDDDCNELTCQGGPTCGGSGYIAMWDFVNRTLKDSEINASTTVPPATEMSASTTVPSTTISLCSEDDKAVVSTVFLVLSFALGCLAVIGVSRLSRLYLSRKLVKDVRKLLKVSEFKRKLPSLDNRNYNLAQLHACPTAVPSDSREGVSIDFLSIGDDTERSHFTSELSTNVSENDYAIVSLDAAKENAMCQKMKENVKQYDLTFETSTKTSEIQSGITNTNMEYNIIYGKDMTSATLPSVIQSHTDNQMLSEYAPPAYHVTDAHKTKLYQKSQTKRKLDDVEAYAVPSPGFDVDTNAVTSPGFDIEAYAVSSPGYDVEANAVSSPGLDFEAYAVSSPGLDVEAHAVSSPGLDVEAYAVSSPGFDVKPNAVSSPRLDVEAYAVSSPGFDVNANAVSPPGFDVEAYAVSSPGLDVEAHAVSSPGFDFEANAVSSPGFDVKANAVSSPGLDVEAYAVSSPGLDVEAYAVS</sequence>